<evidence type="ECO:0000313" key="3">
    <source>
        <dbReference type="Proteomes" id="UP001066276"/>
    </source>
</evidence>
<comment type="caution">
    <text evidence="2">The sequence shown here is derived from an EMBL/GenBank/DDBJ whole genome shotgun (WGS) entry which is preliminary data.</text>
</comment>
<evidence type="ECO:0000256" key="1">
    <source>
        <dbReference type="SAM" id="Phobius"/>
    </source>
</evidence>
<accession>A0AAV7VAE7</accession>
<proteinExistence type="predicted"/>
<keyword evidence="1" id="KW-0472">Membrane</keyword>
<keyword evidence="3" id="KW-1185">Reference proteome</keyword>
<name>A0AAV7VAE7_PLEWA</name>
<feature type="transmembrane region" description="Helical" evidence="1">
    <location>
        <begin position="35"/>
        <end position="58"/>
    </location>
</feature>
<protein>
    <submittedName>
        <fullName evidence="2">Uncharacterized protein</fullName>
    </submittedName>
</protein>
<sequence>MLKLLHRELRAKEGSKEEEHELAKRPKMRVTVGNWIVAFLICASIYCKKYLVCSVALFKYIDVIRKAYISYGGYARMQYDDEFWACLAADLNAQWGKIDLDLWQYTLGPAKALHVTGVENDIADALTHSQQRRINGLASGAYPTGTQMPQELWTVGDSGCFSWF</sequence>
<keyword evidence="1" id="KW-1133">Transmembrane helix</keyword>
<reference evidence="2" key="1">
    <citation type="journal article" date="2022" name="bioRxiv">
        <title>Sequencing and chromosome-scale assembly of the giantPleurodeles waltlgenome.</title>
        <authorList>
            <person name="Brown T."/>
            <person name="Elewa A."/>
            <person name="Iarovenko S."/>
            <person name="Subramanian E."/>
            <person name="Araus A.J."/>
            <person name="Petzold A."/>
            <person name="Susuki M."/>
            <person name="Suzuki K.-i.T."/>
            <person name="Hayashi T."/>
            <person name="Toyoda A."/>
            <person name="Oliveira C."/>
            <person name="Osipova E."/>
            <person name="Leigh N.D."/>
            <person name="Simon A."/>
            <person name="Yun M.H."/>
        </authorList>
    </citation>
    <scope>NUCLEOTIDE SEQUENCE</scope>
    <source>
        <strain evidence="2">20211129_DDA</strain>
        <tissue evidence="2">Liver</tissue>
    </source>
</reference>
<keyword evidence="1" id="KW-0812">Transmembrane</keyword>
<dbReference type="AlphaFoldDB" id="A0AAV7VAE7"/>
<dbReference type="PANTHER" id="PTHR35558:SF1">
    <property type="entry name" value="ENDONUCLEASE_EXONUCLEASE_PHOSPHATASE DOMAIN-CONTAINING PROTEIN"/>
    <property type="match status" value="1"/>
</dbReference>
<dbReference type="PANTHER" id="PTHR35558">
    <property type="entry name" value="SGNH_HYDRO DOMAIN-CONTAINING PROTEIN"/>
    <property type="match status" value="1"/>
</dbReference>
<gene>
    <name evidence="2" type="ORF">NDU88_001112</name>
</gene>
<evidence type="ECO:0000313" key="2">
    <source>
        <dbReference type="EMBL" id="KAJ1197250.1"/>
    </source>
</evidence>
<organism evidence="2 3">
    <name type="scientific">Pleurodeles waltl</name>
    <name type="common">Iberian ribbed newt</name>
    <dbReference type="NCBI Taxonomy" id="8319"/>
    <lineage>
        <taxon>Eukaryota</taxon>
        <taxon>Metazoa</taxon>
        <taxon>Chordata</taxon>
        <taxon>Craniata</taxon>
        <taxon>Vertebrata</taxon>
        <taxon>Euteleostomi</taxon>
        <taxon>Amphibia</taxon>
        <taxon>Batrachia</taxon>
        <taxon>Caudata</taxon>
        <taxon>Salamandroidea</taxon>
        <taxon>Salamandridae</taxon>
        <taxon>Pleurodelinae</taxon>
        <taxon>Pleurodeles</taxon>
    </lineage>
</organism>
<dbReference type="EMBL" id="JANPWB010000003">
    <property type="protein sequence ID" value="KAJ1197250.1"/>
    <property type="molecule type" value="Genomic_DNA"/>
</dbReference>
<dbReference type="Proteomes" id="UP001066276">
    <property type="component" value="Chromosome 2_1"/>
</dbReference>